<dbReference type="RefSeq" id="XP_040656589.1">
    <property type="nucleotide sequence ID" value="XM_040801556.1"/>
</dbReference>
<dbReference type="InParanoid" id="A0A151GJG4"/>
<evidence type="ECO:0000313" key="3">
    <source>
        <dbReference type="Proteomes" id="UP000076580"/>
    </source>
</evidence>
<organism evidence="2 3">
    <name type="scientific">Drechmeria coniospora</name>
    <name type="common">Nematophagous fungus</name>
    <name type="synonym">Meria coniospora</name>
    <dbReference type="NCBI Taxonomy" id="98403"/>
    <lineage>
        <taxon>Eukaryota</taxon>
        <taxon>Fungi</taxon>
        <taxon>Dikarya</taxon>
        <taxon>Ascomycota</taxon>
        <taxon>Pezizomycotina</taxon>
        <taxon>Sordariomycetes</taxon>
        <taxon>Hypocreomycetidae</taxon>
        <taxon>Hypocreales</taxon>
        <taxon>Ophiocordycipitaceae</taxon>
        <taxon>Drechmeria</taxon>
    </lineage>
</organism>
<dbReference type="EMBL" id="LAYC01000002">
    <property type="protein sequence ID" value="KYK57237.1"/>
    <property type="molecule type" value="Genomic_DNA"/>
</dbReference>
<dbReference type="Proteomes" id="UP000076580">
    <property type="component" value="Chromosome 02"/>
</dbReference>
<sequence length="574" mass="65528">MRRYPLRTTRQQISYDEDFAQLFATTQVLDMHNTFLSQKEHKDRELSLQLRAQGKITTAGEPFELSDATEIDSLIGRGIIIPIQFDPTVHKTRIFGLRLVREIKDKATDVPFEKSRLVVQGHSDHDKRFILTQSPTILRCSQRLILAIAPMLQQHYGFHLALRDITQAYTQSATPLYREILARPPREIKNRYPEGTIFRVMRPLYGIPEAGAHWFLTYQNHHREQLGMDQSSYDPCLMVSHPDNTAIGIIGMQTDDTIQLGNNVFMEREDHSLQKHNITAKPKTILTDGSVKDFNGLQISIENGTINTRQKGQANNLQLVDADNPDRNQQYIQQRARGAYLASICQPEAATDYSVAAQAQLPTDSDIIALNKRIQWQLDHKDRGLRFLPLAITDLKMFIFADGSFANNQDLTSQIGYIIVLANEIEHTDEQFKIQGNIIHWSSTKCKRVTRSVLASEIYGTVSALDMGYVLTQTVNTIVSRLQIPTIPLIMCTDSYSLYECLVKLGSTTEKRLMIDIMAIRQSYERREISEIRWINGSDNPADAMTKVQPNKVLERLVSTNQVDIRIEGWVDRE</sequence>
<proteinExistence type="predicted"/>
<dbReference type="STRING" id="98403.A0A151GJG4"/>
<dbReference type="AlphaFoldDB" id="A0A151GJG4"/>
<accession>A0A151GJG4</accession>
<feature type="domain" description="Reverse transcriptase Ty1/copia-type" evidence="1">
    <location>
        <begin position="92"/>
        <end position="315"/>
    </location>
</feature>
<dbReference type="InterPro" id="IPR013103">
    <property type="entry name" value="RVT_2"/>
</dbReference>
<dbReference type="GeneID" id="63716887"/>
<dbReference type="Pfam" id="PF07727">
    <property type="entry name" value="RVT_2"/>
    <property type="match status" value="1"/>
</dbReference>
<comment type="caution">
    <text evidence="2">The sequence shown here is derived from an EMBL/GenBank/DDBJ whole genome shotgun (WGS) entry which is preliminary data.</text>
</comment>
<protein>
    <recommendedName>
        <fullName evidence="1">Reverse transcriptase Ty1/copia-type domain-containing protein</fullName>
    </recommendedName>
</protein>
<keyword evidence="3" id="KW-1185">Reference proteome</keyword>
<gene>
    <name evidence="2" type="ORF">DCS_04244</name>
</gene>
<evidence type="ECO:0000313" key="2">
    <source>
        <dbReference type="EMBL" id="KYK57237.1"/>
    </source>
</evidence>
<reference evidence="2 3" key="1">
    <citation type="journal article" date="2016" name="Sci. Rep.">
        <title>Insights into Adaptations to a Near-Obligate Nematode Endoparasitic Lifestyle from the Finished Genome of Drechmeria coniospora.</title>
        <authorList>
            <person name="Zhang L."/>
            <person name="Zhou Z."/>
            <person name="Guo Q."/>
            <person name="Fokkens L."/>
            <person name="Miskei M."/>
            <person name="Pocsi I."/>
            <person name="Zhang W."/>
            <person name="Chen M."/>
            <person name="Wang L."/>
            <person name="Sun Y."/>
            <person name="Donzelli B.G."/>
            <person name="Gibson D.M."/>
            <person name="Nelson D.R."/>
            <person name="Luo J.G."/>
            <person name="Rep M."/>
            <person name="Liu H."/>
            <person name="Yang S."/>
            <person name="Wang J."/>
            <person name="Krasnoff S.B."/>
            <person name="Xu Y."/>
            <person name="Molnar I."/>
            <person name="Lin M."/>
        </authorList>
    </citation>
    <scope>NUCLEOTIDE SEQUENCE [LARGE SCALE GENOMIC DNA]</scope>
    <source>
        <strain evidence="2 3">ARSEF 6962</strain>
    </source>
</reference>
<evidence type="ECO:0000259" key="1">
    <source>
        <dbReference type="Pfam" id="PF07727"/>
    </source>
</evidence>
<name>A0A151GJG4_DRECN</name>